<dbReference type="SUPFAM" id="SSF81822">
    <property type="entry name" value="RuBisCo LSMT C-terminal, substrate-binding domain"/>
    <property type="match status" value="1"/>
</dbReference>
<accession>A0A9N9IUP7</accession>
<dbReference type="Gene3D" id="3.90.1420.10">
    <property type="entry name" value="Rubisco LSMT, substrate-binding domain"/>
    <property type="match status" value="1"/>
</dbReference>
<feature type="non-terminal residue" evidence="2">
    <location>
        <position position="167"/>
    </location>
</feature>
<evidence type="ECO:0000259" key="1">
    <source>
        <dbReference type="Pfam" id="PF09273"/>
    </source>
</evidence>
<dbReference type="EMBL" id="CAJVPV010035449">
    <property type="protein sequence ID" value="CAG8750969.1"/>
    <property type="molecule type" value="Genomic_DNA"/>
</dbReference>
<reference evidence="2" key="1">
    <citation type="submission" date="2021-06" db="EMBL/GenBank/DDBJ databases">
        <authorList>
            <person name="Kallberg Y."/>
            <person name="Tangrot J."/>
            <person name="Rosling A."/>
        </authorList>
    </citation>
    <scope>NUCLEOTIDE SEQUENCE</scope>
    <source>
        <strain evidence="2">CL551</strain>
    </source>
</reference>
<dbReference type="InterPro" id="IPR036464">
    <property type="entry name" value="Rubisco_LSMT_subst-bd_sf"/>
</dbReference>
<keyword evidence="3" id="KW-1185">Reference proteome</keyword>
<dbReference type="Proteomes" id="UP000789342">
    <property type="component" value="Unassembled WGS sequence"/>
</dbReference>
<dbReference type="InterPro" id="IPR015353">
    <property type="entry name" value="Rubisco_LSMT_subst-bd"/>
</dbReference>
<evidence type="ECO:0000313" key="2">
    <source>
        <dbReference type="EMBL" id="CAG8750969.1"/>
    </source>
</evidence>
<protein>
    <submittedName>
        <fullName evidence="2">1145_t:CDS:1</fullName>
    </submittedName>
</protein>
<dbReference type="Pfam" id="PF09273">
    <property type="entry name" value="Rubis-subs-bind"/>
    <property type="match status" value="1"/>
</dbReference>
<name>A0A9N9IUP7_9GLOM</name>
<comment type="caution">
    <text evidence="2">The sequence shown here is derived from an EMBL/GenBank/DDBJ whole genome shotgun (WGS) entry which is preliminary data.</text>
</comment>
<dbReference type="AlphaFoldDB" id="A0A9N9IUP7"/>
<organism evidence="2 3">
    <name type="scientific">Acaulospora morrowiae</name>
    <dbReference type="NCBI Taxonomy" id="94023"/>
    <lineage>
        <taxon>Eukaryota</taxon>
        <taxon>Fungi</taxon>
        <taxon>Fungi incertae sedis</taxon>
        <taxon>Mucoromycota</taxon>
        <taxon>Glomeromycotina</taxon>
        <taxon>Glomeromycetes</taxon>
        <taxon>Diversisporales</taxon>
        <taxon>Acaulosporaceae</taxon>
        <taxon>Acaulospora</taxon>
    </lineage>
</organism>
<sequence length="167" mass="19609">YGFVDENNINDIVEINGRQVVDALSIDEDTKEKKVELLLEEEILDDTFILDNHEFPLELIITAKVLMMDKAQFRLVKKSGNFPEPEMSSEIKNPLLRILEKRLSDYKTSIAEDEEILKRQEVSLRLRYAVMLRLSEKRILQKHIDYLKSFKVEDNNEGGSNKRRKLK</sequence>
<feature type="domain" description="Rubisco LSMT substrate-binding" evidence="1">
    <location>
        <begin position="32"/>
        <end position="140"/>
    </location>
</feature>
<gene>
    <name evidence="2" type="ORF">AMORRO_LOCUS15344</name>
</gene>
<dbReference type="OrthoDB" id="341421at2759"/>
<evidence type="ECO:0000313" key="3">
    <source>
        <dbReference type="Proteomes" id="UP000789342"/>
    </source>
</evidence>
<proteinExistence type="predicted"/>